<dbReference type="PANTHER" id="PTHR24192">
    <property type="entry name" value="ANKYRIN REPEAT DOMAIN 40"/>
    <property type="match status" value="1"/>
</dbReference>
<keyword evidence="4" id="KW-1185">Reference proteome</keyword>
<evidence type="ECO:0000313" key="4">
    <source>
        <dbReference type="Proteomes" id="UP000696485"/>
    </source>
</evidence>
<dbReference type="Gene3D" id="1.25.40.20">
    <property type="entry name" value="Ankyrin repeat-containing domain"/>
    <property type="match status" value="1"/>
</dbReference>
<feature type="repeat" description="ANK" evidence="1">
    <location>
        <begin position="39"/>
        <end position="71"/>
    </location>
</feature>
<dbReference type="Pfam" id="PF12796">
    <property type="entry name" value="Ank_2"/>
    <property type="match status" value="1"/>
</dbReference>
<dbReference type="SUPFAM" id="SSF48403">
    <property type="entry name" value="Ankyrin repeat"/>
    <property type="match status" value="1"/>
</dbReference>
<organism evidence="3 4">
    <name type="scientific">Podila minutissima</name>
    <dbReference type="NCBI Taxonomy" id="64525"/>
    <lineage>
        <taxon>Eukaryota</taxon>
        <taxon>Fungi</taxon>
        <taxon>Fungi incertae sedis</taxon>
        <taxon>Mucoromycota</taxon>
        <taxon>Mortierellomycotina</taxon>
        <taxon>Mortierellomycetes</taxon>
        <taxon>Mortierellales</taxon>
        <taxon>Mortierellaceae</taxon>
        <taxon>Podila</taxon>
    </lineage>
</organism>
<gene>
    <name evidence="3" type="primary">ANKRD40</name>
    <name evidence="3" type="ORF">BG006_005464</name>
</gene>
<evidence type="ECO:0000256" key="2">
    <source>
        <dbReference type="SAM" id="MobiDB-lite"/>
    </source>
</evidence>
<name>A0A9P5SKD7_9FUNG</name>
<dbReference type="PROSITE" id="PS50297">
    <property type="entry name" value="ANK_REP_REGION"/>
    <property type="match status" value="1"/>
</dbReference>
<dbReference type="SMART" id="SM00248">
    <property type="entry name" value="ANK"/>
    <property type="match status" value="2"/>
</dbReference>
<protein>
    <submittedName>
        <fullName evidence="3">Ankyrin repeat domain-containing protein 40</fullName>
    </submittedName>
</protein>
<dbReference type="AlphaFoldDB" id="A0A9P5SKD7"/>
<keyword evidence="1" id="KW-0040">ANK repeat</keyword>
<sequence length="261" mass="28657">MTMDERVNDLHEMAAIGNVKAILHYCQSGVDINAQNSMNGWTALHWAAHRGHEPVVRALMMRGASKEIQNNKGQTPVDLAKKPDICALLGKDVQEQDSKEGEHKEDDKSTFVPAYLAQPDLSKLWSMPDGSTDDAKLNQEAFALSNPNIPASTPAPRLATGSTSTPMPLQTQSNSYAAKEILVYSQAVSDDSLMGAIFANIDDTIETTLQLIREEIDDVPEEFGLGRFNGSKTIPVNTKQYTRKTGDLFRGDEDAIVIIRK</sequence>
<accession>A0A9P5SKD7</accession>
<dbReference type="PANTHER" id="PTHR24192:SF3">
    <property type="entry name" value="ANKYRIN REPEAT DOMAIN 40"/>
    <property type="match status" value="1"/>
</dbReference>
<dbReference type="PROSITE" id="PS50088">
    <property type="entry name" value="ANK_REPEAT"/>
    <property type="match status" value="1"/>
</dbReference>
<proteinExistence type="predicted"/>
<dbReference type="InterPro" id="IPR002110">
    <property type="entry name" value="Ankyrin_rpt"/>
</dbReference>
<comment type="caution">
    <text evidence="3">The sequence shown here is derived from an EMBL/GenBank/DDBJ whole genome shotgun (WGS) entry which is preliminary data.</text>
</comment>
<evidence type="ECO:0000313" key="3">
    <source>
        <dbReference type="EMBL" id="KAF9331685.1"/>
    </source>
</evidence>
<dbReference type="Proteomes" id="UP000696485">
    <property type="component" value="Unassembled WGS sequence"/>
</dbReference>
<feature type="region of interest" description="Disordered" evidence="2">
    <location>
        <begin position="145"/>
        <end position="168"/>
    </location>
</feature>
<reference evidence="3" key="1">
    <citation type="journal article" date="2020" name="Fungal Divers.">
        <title>Resolving the Mortierellaceae phylogeny through synthesis of multi-gene phylogenetics and phylogenomics.</title>
        <authorList>
            <person name="Vandepol N."/>
            <person name="Liber J."/>
            <person name="Desiro A."/>
            <person name="Na H."/>
            <person name="Kennedy M."/>
            <person name="Barry K."/>
            <person name="Grigoriev I.V."/>
            <person name="Miller A.N."/>
            <person name="O'Donnell K."/>
            <person name="Stajich J.E."/>
            <person name="Bonito G."/>
        </authorList>
    </citation>
    <scope>NUCLEOTIDE SEQUENCE</scope>
    <source>
        <strain evidence="3">NVP1</strain>
    </source>
</reference>
<dbReference type="InterPro" id="IPR036770">
    <property type="entry name" value="Ankyrin_rpt-contain_sf"/>
</dbReference>
<dbReference type="EMBL" id="JAAAUY010000307">
    <property type="protein sequence ID" value="KAF9331685.1"/>
    <property type="molecule type" value="Genomic_DNA"/>
</dbReference>
<evidence type="ECO:0000256" key="1">
    <source>
        <dbReference type="PROSITE-ProRule" id="PRU00023"/>
    </source>
</evidence>
<dbReference type="InterPro" id="IPR039195">
    <property type="entry name" value="ANKRD40"/>
</dbReference>